<accession>A0A2S5KV00</accession>
<keyword evidence="1" id="KW-0560">Oxidoreductase</keyword>
<dbReference type="PANTHER" id="PTHR43353">
    <property type="entry name" value="SUCCINATE-SEMIALDEHYDE DEHYDROGENASE, MITOCHONDRIAL"/>
    <property type="match status" value="1"/>
</dbReference>
<gene>
    <name evidence="3" type="ORF">C4K68_05590</name>
</gene>
<protein>
    <submittedName>
        <fullName evidence="3">Aldehyde dehydrogenase (NADP(+))</fullName>
    </submittedName>
</protein>
<proteinExistence type="predicted"/>
<name>A0A2S5KV00_9PROT</name>
<comment type="caution">
    <text evidence="3">The sequence shown here is derived from an EMBL/GenBank/DDBJ whole genome shotgun (WGS) entry which is preliminary data.</text>
</comment>
<dbReference type="Proteomes" id="UP000238196">
    <property type="component" value="Unassembled WGS sequence"/>
</dbReference>
<dbReference type="CDD" id="cd07129">
    <property type="entry name" value="ALDH_KGSADH"/>
    <property type="match status" value="1"/>
</dbReference>
<evidence type="ECO:0000313" key="3">
    <source>
        <dbReference type="EMBL" id="PPC78515.1"/>
    </source>
</evidence>
<organism evidence="3 4">
    <name type="scientific">Proteobacteria bacterium 228</name>
    <dbReference type="NCBI Taxonomy" id="2083153"/>
    <lineage>
        <taxon>Bacteria</taxon>
        <taxon>Pseudomonadati</taxon>
        <taxon>Pseudomonadota</taxon>
    </lineage>
</organism>
<dbReference type="InterPro" id="IPR016161">
    <property type="entry name" value="Ald_DH/histidinol_DH"/>
</dbReference>
<dbReference type="GO" id="GO:0016620">
    <property type="term" value="F:oxidoreductase activity, acting on the aldehyde or oxo group of donors, NAD or NADP as acceptor"/>
    <property type="evidence" value="ECO:0007669"/>
    <property type="project" value="InterPro"/>
</dbReference>
<dbReference type="AlphaFoldDB" id="A0A2S5KV00"/>
<dbReference type="Pfam" id="PF00171">
    <property type="entry name" value="Aldedh"/>
    <property type="match status" value="1"/>
</dbReference>
<dbReference type="EMBL" id="PRLP01000015">
    <property type="protein sequence ID" value="PPC78515.1"/>
    <property type="molecule type" value="Genomic_DNA"/>
</dbReference>
<dbReference type="InterPro" id="IPR016163">
    <property type="entry name" value="Ald_DH_C"/>
</dbReference>
<dbReference type="InterPro" id="IPR016162">
    <property type="entry name" value="Ald_DH_N"/>
</dbReference>
<dbReference type="InterPro" id="IPR050740">
    <property type="entry name" value="Aldehyde_DH_Superfamily"/>
</dbReference>
<dbReference type="SUPFAM" id="SSF53720">
    <property type="entry name" value="ALDH-like"/>
    <property type="match status" value="1"/>
</dbReference>
<dbReference type="PANTHER" id="PTHR43353:SF3">
    <property type="entry name" value="ALDEHYDE DEHYDROGENASE-RELATED"/>
    <property type="match status" value="1"/>
</dbReference>
<sequence length="528" mass="56308">MRALSPQQLINGQWTSSGTEVFSALNPATHNPLPESFFEATEAELNSAVAVAGEAFEILQEYGYSERAALLDCIADKLVAHQAVIVQRAMQETGLPEGRLNGEMGRTCHQLRMFASVLRAGDWLHLTLDSALPERQPPRPDIRLMPVPLGPVAVFGASNFPLAFSTAGGDTASALAAGCPVIVKGHPAHPGTAALVAEVIAEALAESEMPAGCFALLQGRSPALSQKLVAHPGIKAVGFTGSLKVGRILFDIACQRPEPIPFYGELGSSNPVFLLSHALGLRGEAIAQDFVASLTLGCGQFCTNPGLLIAVKGEALEQLKAQLQELIPAQPWQTMLTPAIAANYEQQLASLKLQQGVEVLAEARPGHPDQSHGHACILRTSARDWLANPHLEEEIFGPCSLLVECDSHKQMLQVARRLNGHLTATLQGETADQQEAQPLVRILMNRVGRLLYNGYPTGVEVCHGMQHGGPYPAATDSRSTSVGANAIQRFVRPVCLQNLPDGLLPVALKASNPLNTSRTVDGQLKVTD</sequence>
<dbReference type="InterPro" id="IPR044151">
    <property type="entry name" value="ALDH_KGSADH"/>
</dbReference>
<dbReference type="Gene3D" id="3.40.309.10">
    <property type="entry name" value="Aldehyde Dehydrogenase, Chain A, domain 2"/>
    <property type="match status" value="1"/>
</dbReference>
<dbReference type="InterPro" id="IPR015590">
    <property type="entry name" value="Aldehyde_DH_dom"/>
</dbReference>
<reference evidence="3 4" key="1">
    <citation type="submission" date="2018-02" db="EMBL/GenBank/DDBJ databases">
        <title>novel marine gammaproteobacteria from coastal saline agro ecosystem.</title>
        <authorList>
            <person name="Krishnan R."/>
            <person name="Ramesh Kumar N."/>
        </authorList>
    </citation>
    <scope>NUCLEOTIDE SEQUENCE [LARGE SCALE GENOMIC DNA]</scope>
    <source>
        <strain evidence="3 4">228</strain>
    </source>
</reference>
<evidence type="ECO:0000256" key="1">
    <source>
        <dbReference type="ARBA" id="ARBA00023002"/>
    </source>
</evidence>
<dbReference type="Gene3D" id="3.40.605.10">
    <property type="entry name" value="Aldehyde Dehydrogenase, Chain A, domain 1"/>
    <property type="match status" value="1"/>
</dbReference>
<dbReference type="OrthoDB" id="5288459at2"/>
<evidence type="ECO:0000259" key="2">
    <source>
        <dbReference type="Pfam" id="PF00171"/>
    </source>
</evidence>
<evidence type="ECO:0000313" key="4">
    <source>
        <dbReference type="Proteomes" id="UP000238196"/>
    </source>
</evidence>
<feature type="domain" description="Aldehyde dehydrogenase" evidence="2">
    <location>
        <begin position="14"/>
        <end position="469"/>
    </location>
</feature>